<dbReference type="Proteomes" id="UP000316095">
    <property type="component" value="Unassembled WGS sequence"/>
</dbReference>
<feature type="transmembrane region" description="Helical" evidence="7">
    <location>
        <begin position="162"/>
        <end position="182"/>
    </location>
</feature>
<feature type="transmembrane region" description="Helical" evidence="7">
    <location>
        <begin position="12"/>
        <end position="33"/>
    </location>
</feature>
<keyword evidence="2" id="KW-1003">Cell membrane</keyword>
<evidence type="ECO:0000256" key="4">
    <source>
        <dbReference type="ARBA" id="ARBA00022989"/>
    </source>
</evidence>
<evidence type="ECO:0000256" key="1">
    <source>
        <dbReference type="ARBA" id="ARBA00004651"/>
    </source>
</evidence>
<dbReference type="EMBL" id="SJPG01000001">
    <property type="protein sequence ID" value="TWT63991.1"/>
    <property type="molecule type" value="Genomic_DNA"/>
</dbReference>
<gene>
    <name evidence="9" type="ORF">Pan54_47510</name>
</gene>
<keyword evidence="4 7" id="KW-1133">Transmembrane helix</keyword>
<proteinExistence type="inferred from homology"/>
<evidence type="ECO:0000256" key="6">
    <source>
        <dbReference type="RuleBase" id="RU004057"/>
    </source>
</evidence>
<evidence type="ECO:0000313" key="9">
    <source>
        <dbReference type="EMBL" id="TWT63991.1"/>
    </source>
</evidence>
<dbReference type="RefSeq" id="WP_146505750.1">
    <property type="nucleotide sequence ID" value="NZ_SJPG01000001.1"/>
</dbReference>
<evidence type="ECO:0000256" key="2">
    <source>
        <dbReference type="ARBA" id="ARBA00022475"/>
    </source>
</evidence>
<dbReference type="OrthoDB" id="263008at2"/>
<reference evidence="9 10" key="1">
    <citation type="submission" date="2019-02" db="EMBL/GenBank/DDBJ databases">
        <title>Deep-cultivation of Planctomycetes and their phenomic and genomic characterization uncovers novel biology.</title>
        <authorList>
            <person name="Wiegand S."/>
            <person name="Jogler M."/>
            <person name="Boedeker C."/>
            <person name="Pinto D."/>
            <person name="Vollmers J."/>
            <person name="Rivas-Marin E."/>
            <person name="Kohn T."/>
            <person name="Peeters S.H."/>
            <person name="Heuer A."/>
            <person name="Rast P."/>
            <person name="Oberbeckmann S."/>
            <person name="Bunk B."/>
            <person name="Jeske O."/>
            <person name="Meyerdierks A."/>
            <person name="Storesund J.E."/>
            <person name="Kallscheuer N."/>
            <person name="Luecker S."/>
            <person name="Lage O.M."/>
            <person name="Pohl T."/>
            <person name="Merkel B.J."/>
            <person name="Hornburger P."/>
            <person name="Mueller R.-W."/>
            <person name="Bruemmer F."/>
            <person name="Labrenz M."/>
            <person name="Spormann A.M."/>
            <person name="Op Den Camp H."/>
            <person name="Overmann J."/>
            <person name="Amann R."/>
            <person name="Jetten M.S.M."/>
            <person name="Mascher T."/>
            <person name="Medema M.H."/>
            <person name="Devos D.P."/>
            <person name="Kaster A.-K."/>
            <person name="Ovreas L."/>
            <person name="Rohde M."/>
            <person name="Galperin M.Y."/>
            <person name="Jogler C."/>
        </authorList>
    </citation>
    <scope>NUCLEOTIDE SEQUENCE [LARGE SCALE GENOMIC DNA]</scope>
    <source>
        <strain evidence="9 10">Pan54</strain>
    </source>
</reference>
<evidence type="ECO:0000256" key="3">
    <source>
        <dbReference type="ARBA" id="ARBA00022692"/>
    </source>
</evidence>
<keyword evidence="5 7" id="KW-0472">Membrane</keyword>
<evidence type="ECO:0000256" key="7">
    <source>
        <dbReference type="SAM" id="Phobius"/>
    </source>
</evidence>
<keyword evidence="6" id="KW-0653">Protein transport</keyword>
<comment type="similarity">
    <text evidence="6">Belongs to the exbB/tolQ family.</text>
</comment>
<evidence type="ECO:0000313" key="10">
    <source>
        <dbReference type="Proteomes" id="UP000316095"/>
    </source>
</evidence>
<keyword evidence="10" id="KW-1185">Reference proteome</keyword>
<keyword evidence="6" id="KW-0813">Transport</keyword>
<dbReference type="GO" id="GO:0005886">
    <property type="term" value="C:plasma membrane"/>
    <property type="evidence" value="ECO:0007669"/>
    <property type="project" value="UniProtKB-SubCell"/>
</dbReference>
<evidence type="ECO:0000259" key="8">
    <source>
        <dbReference type="Pfam" id="PF01618"/>
    </source>
</evidence>
<comment type="caution">
    <text evidence="9">The sequence shown here is derived from an EMBL/GenBank/DDBJ whole genome shotgun (WGS) entry which is preliminary data.</text>
</comment>
<evidence type="ECO:0000256" key="5">
    <source>
        <dbReference type="ARBA" id="ARBA00023136"/>
    </source>
</evidence>
<feature type="transmembrane region" description="Helical" evidence="7">
    <location>
        <begin position="123"/>
        <end position="142"/>
    </location>
</feature>
<organism evidence="9 10">
    <name type="scientific">Rubinisphaera italica</name>
    <dbReference type="NCBI Taxonomy" id="2527969"/>
    <lineage>
        <taxon>Bacteria</taxon>
        <taxon>Pseudomonadati</taxon>
        <taxon>Planctomycetota</taxon>
        <taxon>Planctomycetia</taxon>
        <taxon>Planctomycetales</taxon>
        <taxon>Planctomycetaceae</taxon>
        <taxon>Rubinisphaera</taxon>
    </lineage>
</organism>
<keyword evidence="3 7" id="KW-0812">Transmembrane</keyword>
<name>A0A5C5XND5_9PLAN</name>
<dbReference type="GO" id="GO:0015031">
    <property type="term" value="P:protein transport"/>
    <property type="evidence" value="ECO:0007669"/>
    <property type="project" value="UniProtKB-KW"/>
</dbReference>
<sequence length="214" mass="23620">MNSILSAIAELSTWAISVAACFHLAVFAVLVLWSRRDMKILTGTLQDYTRDLRQRSVLDPTAHLTEQMDAFIADIEDVVSDPSRKQEQQLLRNRMNLLDEKRRYLHALKFETIANTARTMIEAYPLAGVLGTIVSIGAALNAPGSADTETVSLIVARFGDAIWSTFAGLSAALVLLFVNSLLEPAFQRLSETRSHIRSMISTIKSRLGETPASE</sequence>
<dbReference type="InterPro" id="IPR002898">
    <property type="entry name" value="MotA_ExbB_proton_chnl"/>
</dbReference>
<dbReference type="AlphaFoldDB" id="A0A5C5XND5"/>
<protein>
    <submittedName>
        <fullName evidence="9">MotA/TolQ/ExbB proton channel family protein</fullName>
    </submittedName>
</protein>
<dbReference type="Pfam" id="PF01618">
    <property type="entry name" value="MotA_ExbB"/>
    <property type="match status" value="1"/>
</dbReference>
<feature type="domain" description="MotA/TolQ/ExbB proton channel" evidence="8">
    <location>
        <begin position="109"/>
        <end position="192"/>
    </location>
</feature>
<accession>A0A5C5XND5</accession>
<comment type="subcellular location">
    <subcellularLocation>
        <location evidence="1">Cell membrane</location>
        <topology evidence="1">Multi-pass membrane protein</topology>
    </subcellularLocation>
    <subcellularLocation>
        <location evidence="6">Membrane</location>
        <topology evidence="6">Multi-pass membrane protein</topology>
    </subcellularLocation>
</comment>